<dbReference type="RefSeq" id="WP_047811776.1">
    <property type="nucleotide sequence ID" value="NZ_LDZY01000018.1"/>
</dbReference>
<dbReference type="InterPro" id="IPR015073">
    <property type="entry name" value="DUF1883"/>
</dbReference>
<evidence type="ECO:0000259" key="1">
    <source>
        <dbReference type="Pfam" id="PF08980"/>
    </source>
</evidence>
<dbReference type="PATRIC" id="fig|476652.3.peg.4236"/>
<gene>
    <name evidence="2" type="ORF">DEAC_c39970</name>
</gene>
<evidence type="ECO:0000313" key="2">
    <source>
        <dbReference type="EMBL" id="KLU64003.1"/>
    </source>
</evidence>
<dbReference type="Proteomes" id="UP000036356">
    <property type="component" value="Unassembled WGS sequence"/>
</dbReference>
<dbReference type="SUPFAM" id="SSF141099">
    <property type="entry name" value="Atu1913-like"/>
    <property type="match status" value="1"/>
</dbReference>
<organism evidence="2 3">
    <name type="scientific">Desulfosporosinus acididurans</name>
    <dbReference type="NCBI Taxonomy" id="476652"/>
    <lineage>
        <taxon>Bacteria</taxon>
        <taxon>Bacillati</taxon>
        <taxon>Bacillota</taxon>
        <taxon>Clostridia</taxon>
        <taxon>Eubacteriales</taxon>
        <taxon>Desulfitobacteriaceae</taxon>
        <taxon>Desulfosporosinus</taxon>
    </lineage>
</organism>
<dbReference type="STRING" id="476652.DEAC_c39970"/>
<proteinExistence type="predicted"/>
<dbReference type="AlphaFoldDB" id="A0A0J1FM16"/>
<dbReference type="EMBL" id="LDZY01000018">
    <property type="protein sequence ID" value="KLU64003.1"/>
    <property type="molecule type" value="Genomic_DNA"/>
</dbReference>
<evidence type="ECO:0000313" key="3">
    <source>
        <dbReference type="Proteomes" id="UP000036356"/>
    </source>
</evidence>
<keyword evidence="3" id="KW-1185">Reference proteome</keyword>
<sequence>MAQIPYADSNGHLTVKVDLKHAADVFLVDSTNFRRYESGQRFDYFGGHYTKTPVTISVQGSGRWYLIVNNNGEQYSYRFF</sequence>
<reference evidence="2 3" key="1">
    <citation type="submission" date="2015-06" db="EMBL/GenBank/DDBJ databases">
        <title>Draft genome of the moderately acidophilic sulfate reducer Candidatus Desulfosporosinus acididurans strain M1.</title>
        <authorList>
            <person name="Poehlein A."/>
            <person name="Petzsch P."/>
            <person name="Johnson B.D."/>
            <person name="Schloemann M."/>
            <person name="Daniel R."/>
            <person name="Muehling M."/>
        </authorList>
    </citation>
    <scope>NUCLEOTIDE SEQUENCE [LARGE SCALE GENOMIC DNA]</scope>
    <source>
        <strain evidence="2 3">M1</strain>
    </source>
</reference>
<comment type="caution">
    <text evidence="2">The sequence shown here is derived from an EMBL/GenBank/DDBJ whole genome shotgun (WGS) entry which is preliminary data.</text>
</comment>
<name>A0A0J1FM16_9FIRM</name>
<dbReference type="Pfam" id="PF08980">
    <property type="entry name" value="DUF1883"/>
    <property type="match status" value="1"/>
</dbReference>
<protein>
    <recommendedName>
        <fullName evidence="1">DUF1883 domain-containing protein</fullName>
    </recommendedName>
</protein>
<dbReference type="Gene3D" id="4.10.1210.10">
    <property type="entry name" value="Atu1913-like"/>
    <property type="match status" value="1"/>
</dbReference>
<accession>A0A0J1FM16</accession>
<feature type="domain" description="DUF1883" evidence="1">
    <location>
        <begin position="13"/>
        <end position="73"/>
    </location>
</feature>
<dbReference type="InterPro" id="IPR036488">
    <property type="entry name" value="DUF1883-like_sf"/>
</dbReference>